<protein>
    <submittedName>
        <fullName evidence="1">Uncharacterized protein</fullName>
    </submittedName>
</protein>
<proteinExistence type="predicted"/>
<evidence type="ECO:0000313" key="1">
    <source>
        <dbReference type="EMBL" id="JAH92315.1"/>
    </source>
</evidence>
<dbReference type="AlphaFoldDB" id="A0A0E9WS09"/>
<dbReference type="EMBL" id="GBXM01016262">
    <property type="protein sequence ID" value="JAH92315.1"/>
    <property type="molecule type" value="Transcribed_RNA"/>
</dbReference>
<name>A0A0E9WS09_ANGAN</name>
<reference evidence="1" key="1">
    <citation type="submission" date="2014-11" db="EMBL/GenBank/DDBJ databases">
        <authorList>
            <person name="Amaro Gonzalez C."/>
        </authorList>
    </citation>
    <scope>NUCLEOTIDE SEQUENCE</scope>
</reference>
<reference evidence="1" key="2">
    <citation type="journal article" date="2015" name="Fish Shellfish Immunol.">
        <title>Early steps in the European eel (Anguilla anguilla)-Vibrio vulnificus interaction in the gills: Role of the RtxA13 toxin.</title>
        <authorList>
            <person name="Callol A."/>
            <person name="Pajuelo D."/>
            <person name="Ebbesson L."/>
            <person name="Teles M."/>
            <person name="MacKenzie S."/>
            <person name="Amaro C."/>
        </authorList>
    </citation>
    <scope>NUCLEOTIDE SEQUENCE</scope>
</reference>
<accession>A0A0E9WS09</accession>
<organism evidence="1">
    <name type="scientific">Anguilla anguilla</name>
    <name type="common">European freshwater eel</name>
    <name type="synonym">Muraena anguilla</name>
    <dbReference type="NCBI Taxonomy" id="7936"/>
    <lineage>
        <taxon>Eukaryota</taxon>
        <taxon>Metazoa</taxon>
        <taxon>Chordata</taxon>
        <taxon>Craniata</taxon>
        <taxon>Vertebrata</taxon>
        <taxon>Euteleostomi</taxon>
        <taxon>Actinopterygii</taxon>
        <taxon>Neopterygii</taxon>
        <taxon>Teleostei</taxon>
        <taxon>Anguilliformes</taxon>
        <taxon>Anguillidae</taxon>
        <taxon>Anguilla</taxon>
    </lineage>
</organism>
<sequence length="43" mass="5158">MQLKNGLYRNCTFPETTYKQIIFIAFIHNSKDKYPFLYRVGTP</sequence>